<evidence type="ECO:0000256" key="8">
    <source>
        <dbReference type="ARBA" id="ARBA00023204"/>
    </source>
</evidence>
<keyword evidence="10" id="KW-0862">Zinc</keyword>
<dbReference type="AlphaFoldDB" id="A0A1G1W9R8"/>
<evidence type="ECO:0000313" key="13">
    <source>
        <dbReference type="Proteomes" id="UP000176631"/>
    </source>
</evidence>
<proteinExistence type="inferred from homology"/>
<evidence type="ECO:0000256" key="6">
    <source>
        <dbReference type="ARBA" id="ARBA00023016"/>
    </source>
</evidence>
<keyword evidence="4" id="KW-0378">Hydrolase</keyword>
<evidence type="ECO:0000256" key="2">
    <source>
        <dbReference type="ARBA" id="ARBA00022741"/>
    </source>
</evidence>
<dbReference type="NCBIfam" id="TIGR00416">
    <property type="entry name" value="sms"/>
    <property type="match status" value="1"/>
</dbReference>
<dbReference type="InterPro" id="IPR003593">
    <property type="entry name" value="AAA+_ATPase"/>
</dbReference>
<name>A0A1G1W9R8_9BACT</name>
<protein>
    <recommendedName>
        <fullName evidence="9 10">DNA repair protein RadA</fullName>
    </recommendedName>
</protein>
<dbReference type="EMBL" id="MHCP01000011">
    <property type="protein sequence ID" value="OGY24422.1"/>
    <property type="molecule type" value="Genomic_DNA"/>
</dbReference>
<dbReference type="InterPro" id="IPR004504">
    <property type="entry name" value="DNA_repair_RadA"/>
</dbReference>
<keyword evidence="10" id="KW-0863">Zinc-finger</keyword>
<feature type="domain" description="RecA family profile 1" evidence="11">
    <location>
        <begin position="10"/>
        <end position="157"/>
    </location>
</feature>
<evidence type="ECO:0000256" key="10">
    <source>
        <dbReference type="RuleBase" id="RU003555"/>
    </source>
</evidence>
<dbReference type="GO" id="GO:0005829">
    <property type="term" value="C:cytosol"/>
    <property type="evidence" value="ECO:0007669"/>
    <property type="project" value="TreeGrafter"/>
</dbReference>
<evidence type="ECO:0000256" key="7">
    <source>
        <dbReference type="ARBA" id="ARBA00023125"/>
    </source>
</evidence>
<dbReference type="STRING" id="1802593.A2172_01785"/>
<dbReference type="GO" id="GO:0016787">
    <property type="term" value="F:hydrolase activity"/>
    <property type="evidence" value="ECO:0007669"/>
    <property type="project" value="UniProtKB-KW"/>
</dbReference>
<dbReference type="FunFam" id="3.40.50.300:FF:000050">
    <property type="entry name" value="DNA repair protein RadA"/>
    <property type="match status" value="1"/>
</dbReference>
<evidence type="ECO:0000256" key="9">
    <source>
        <dbReference type="NCBIfam" id="TIGR00416"/>
    </source>
</evidence>
<sequence>TKLSSSSSKPLQRLKVGLEEVDRVLGGGIVPGSVVLLAGDPGIGKSTLLLEIAALFKSLYVAGEESVAQVHLRAGRLGLLKNKKDDLYILAETDIENILQSAREGDYQILVVDSIQSVTTDDLESAAGSIAQVRETAYRLHRLAKDEKLAVFLIGHINKEGSIAGPKVLEHLVDTVLYLQGEQDGFFRILTTSKNRFGPVDEVGVFEMSEAGMKEVKNPSEKFLSNRISAPGSIVVPVMEGSRSILTEIQALTNQTNLAMPIRRSLGIDQTRLQLLIATLSKRAGIFLGNQDVFVNVAGGLSIRERSVDLGVCLAIASSAHDEVISKDSVAIGEVGLLGEVRSAPFLEKRIEEAKRLGFKNFITNKQVKTLREAVRLALNLKN</sequence>
<reference evidence="12 13" key="1">
    <citation type="journal article" date="2016" name="Nat. Commun.">
        <title>Thousands of microbial genomes shed light on interconnected biogeochemical processes in an aquifer system.</title>
        <authorList>
            <person name="Anantharaman K."/>
            <person name="Brown C.T."/>
            <person name="Hug L.A."/>
            <person name="Sharon I."/>
            <person name="Castelle C.J."/>
            <person name="Probst A.J."/>
            <person name="Thomas B.C."/>
            <person name="Singh A."/>
            <person name="Wilkins M.J."/>
            <person name="Karaoz U."/>
            <person name="Brodie E.L."/>
            <person name="Williams K.H."/>
            <person name="Hubbard S.S."/>
            <person name="Banfield J.F."/>
        </authorList>
    </citation>
    <scope>NUCLEOTIDE SEQUENCE [LARGE SCALE GENOMIC DNA]</scope>
</reference>
<dbReference type="Proteomes" id="UP000176631">
    <property type="component" value="Unassembled WGS sequence"/>
</dbReference>
<evidence type="ECO:0000256" key="4">
    <source>
        <dbReference type="ARBA" id="ARBA00022801"/>
    </source>
</evidence>
<comment type="caution">
    <text evidence="12">The sequence shown here is derived from an EMBL/GenBank/DDBJ whole genome shotgun (WGS) entry which is preliminary data.</text>
</comment>
<feature type="non-terminal residue" evidence="12">
    <location>
        <position position="1"/>
    </location>
</feature>
<dbReference type="InterPro" id="IPR014721">
    <property type="entry name" value="Ribsml_uS5_D2-typ_fold_subgr"/>
</dbReference>
<evidence type="ECO:0000259" key="11">
    <source>
        <dbReference type="PROSITE" id="PS50162"/>
    </source>
</evidence>
<keyword evidence="5 10" id="KW-0067">ATP-binding</keyword>
<dbReference type="PANTHER" id="PTHR32472:SF10">
    <property type="entry name" value="DNA REPAIR PROTEIN RADA-LIKE PROTEIN"/>
    <property type="match status" value="1"/>
</dbReference>
<evidence type="ECO:0000256" key="3">
    <source>
        <dbReference type="ARBA" id="ARBA00022763"/>
    </source>
</evidence>
<keyword evidence="2 10" id="KW-0547">Nucleotide-binding</keyword>
<organism evidence="12 13">
    <name type="scientific">Candidatus Woykebacteria bacterium RBG_13_40_15</name>
    <dbReference type="NCBI Taxonomy" id="1802593"/>
    <lineage>
        <taxon>Bacteria</taxon>
        <taxon>Candidatus Woykeibacteriota</taxon>
    </lineage>
</organism>
<dbReference type="Gene3D" id="3.40.50.300">
    <property type="entry name" value="P-loop containing nucleotide triphosphate hydrolases"/>
    <property type="match status" value="1"/>
</dbReference>
<dbReference type="SUPFAM" id="SSF54211">
    <property type="entry name" value="Ribosomal protein S5 domain 2-like"/>
    <property type="match status" value="1"/>
</dbReference>
<dbReference type="GO" id="GO:0005524">
    <property type="term" value="F:ATP binding"/>
    <property type="evidence" value="ECO:0007669"/>
    <property type="project" value="UniProtKB-UniRule"/>
</dbReference>
<evidence type="ECO:0000313" key="12">
    <source>
        <dbReference type="EMBL" id="OGY24422.1"/>
    </source>
</evidence>
<dbReference type="GO" id="GO:0000725">
    <property type="term" value="P:recombinational repair"/>
    <property type="evidence" value="ECO:0007669"/>
    <property type="project" value="TreeGrafter"/>
</dbReference>
<keyword evidence="8 10" id="KW-0234">DNA repair</keyword>
<dbReference type="PROSITE" id="PS50162">
    <property type="entry name" value="RECA_2"/>
    <property type="match status" value="1"/>
</dbReference>
<keyword evidence="3 10" id="KW-0227">DNA damage</keyword>
<dbReference type="SMART" id="SM00382">
    <property type="entry name" value="AAA"/>
    <property type="match status" value="1"/>
</dbReference>
<accession>A0A1G1W9R8</accession>
<dbReference type="GO" id="GO:0140664">
    <property type="term" value="F:ATP-dependent DNA damage sensor activity"/>
    <property type="evidence" value="ECO:0007669"/>
    <property type="project" value="InterPro"/>
</dbReference>
<dbReference type="SUPFAM" id="SSF52540">
    <property type="entry name" value="P-loop containing nucleoside triphosphate hydrolases"/>
    <property type="match status" value="1"/>
</dbReference>
<keyword evidence="1 10" id="KW-0479">Metal-binding</keyword>
<dbReference type="InterPro" id="IPR027417">
    <property type="entry name" value="P-loop_NTPase"/>
</dbReference>
<comment type="similarity">
    <text evidence="10">Belongs to the RecA family. RadA subfamily.</text>
</comment>
<dbReference type="InterPro" id="IPR020588">
    <property type="entry name" value="RecA_ATP-bd"/>
</dbReference>
<dbReference type="Pfam" id="PF13481">
    <property type="entry name" value="AAA_25"/>
    <property type="match status" value="1"/>
</dbReference>
<dbReference type="PANTHER" id="PTHR32472">
    <property type="entry name" value="DNA REPAIR PROTEIN RADA"/>
    <property type="match status" value="1"/>
</dbReference>
<gene>
    <name evidence="12" type="ORF">A2172_01785</name>
</gene>
<dbReference type="GO" id="GO:0003684">
    <property type="term" value="F:damaged DNA binding"/>
    <property type="evidence" value="ECO:0007669"/>
    <property type="project" value="InterPro"/>
</dbReference>
<keyword evidence="7 10" id="KW-0238">DNA-binding</keyword>
<keyword evidence="6" id="KW-0346">Stress response</keyword>
<evidence type="ECO:0000256" key="5">
    <source>
        <dbReference type="ARBA" id="ARBA00022840"/>
    </source>
</evidence>
<dbReference type="GO" id="GO:0008270">
    <property type="term" value="F:zinc ion binding"/>
    <property type="evidence" value="ECO:0007669"/>
    <property type="project" value="UniProtKB-KW"/>
</dbReference>
<dbReference type="Gene3D" id="3.30.230.10">
    <property type="match status" value="1"/>
</dbReference>
<evidence type="ECO:0000256" key="1">
    <source>
        <dbReference type="ARBA" id="ARBA00022723"/>
    </source>
</evidence>
<dbReference type="InterPro" id="IPR020568">
    <property type="entry name" value="Ribosomal_Su5_D2-typ_SF"/>
</dbReference>
<dbReference type="PRINTS" id="PR01874">
    <property type="entry name" value="DNAREPAIRADA"/>
</dbReference>
<comment type="function">
    <text evidence="10">DNA-dependent ATPase involved in processing of recombination intermediates, plays a role in repairing DNA breaks. Stimulates the branch migration of RecA-mediated strand transfer reactions, allowing the 3' invading strand to extend heteroduplex DNA faster. Binds ssDNA in the presence of ADP but not other nucleotides, has ATPase activity that is stimulated by ssDNA and various branched DNA structures, but inhibited by SSB. Does not have RecA's homology-searching function.</text>
</comment>